<evidence type="ECO:0000259" key="9">
    <source>
        <dbReference type="Pfam" id="PF12821"/>
    </source>
</evidence>
<dbReference type="GO" id="GO:0015744">
    <property type="term" value="P:succinate transport"/>
    <property type="evidence" value="ECO:0007669"/>
    <property type="project" value="TreeGrafter"/>
</dbReference>
<keyword evidence="6 8" id="KW-0472">Membrane</keyword>
<comment type="caution">
    <text evidence="10">The sequence shown here is derived from an EMBL/GenBank/DDBJ whole genome shotgun (WGS) entry which is preliminary data.</text>
</comment>
<feature type="transmembrane region" description="Helical" evidence="8">
    <location>
        <begin position="25"/>
        <end position="43"/>
    </location>
</feature>
<feature type="transmembrane region" description="Helical" evidence="8">
    <location>
        <begin position="113"/>
        <end position="136"/>
    </location>
</feature>
<evidence type="ECO:0000256" key="6">
    <source>
        <dbReference type="ARBA" id="ARBA00023136"/>
    </source>
</evidence>
<evidence type="ECO:0000313" key="11">
    <source>
        <dbReference type="Proteomes" id="UP000015961"/>
    </source>
</evidence>
<evidence type="ECO:0000256" key="7">
    <source>
        <dbReference type="ARBA" id="ARBA00034125"/>
    </source>
</evidence>
<keyword evidence="2" id="KW-1003">Cell membrane</keyword>
<dbReference type="Proteomes" id="UP000015961">
    <property type="component" value="Unassembled WGS sequence"/>
</dbReference>
<feature type="domain" description="Threonine/Serine exporter ThrE" evidence="9">
    <location>
        <begin position="5"/>
        <end position="129"/>
    </location>
</feature>
<feature type="transmembrane region" description="Helical" evidence="8">
    <location>
        <begin position="75"/>
        <end position="93"/>
    </location>
</feature>
<keyword evidence="11" id="KW-1185">Reference proteome</keyword>
<protein>
    <recommendedName>
        <fullName evidence="9">Threonine/Serine exporter ThrE domain-containing protein</fullName>
    </recommendedName>
</protein>
<dbReference type="eggNOG" id="COG3610">
    <property type="taxonomic scope" value="Bacteria"/>
</dbReference>
<evidence type="ECO:0000256" key="3">
    <source>
        <dbReference type="ARBA" id="ARBA00022519"/>
    </source>
</evidence>
<evidence type="ECO:0000256" key="4">
    <source>
        <dbReference type="ARBA" id="ARBA00022692"/>
    </source>
</evidence>
<comment type="similarity">
    <text evidence="7">Belongs to the ThrE exporter (TC 2.A.79) family.</text>
</comment>
<dbReference type="OrthoDB" id="9810047at2"/>
<reference evidence="10 11" key="1">
    <citation type="submission" date="2013-03" db="EMBL/GenBank/DDBJ databases">
        <title>The Genome Sequence of Enterococcus sulfureus ATCC_49903 (PacBio/Illumina hybrid assembly).</title>
        <authorList>
            <consortium name="The Broad Institute Genomics Platform"/>
            <consortium name="The Broad Institute Genome Sequencing Center for Infectious Disease"/>
            <person name="Earl A."/>
            <person name="Russ C."/>
            <person name="Gilmore M."/>
            <person name="Surin D."/>
            <person name="Walker B."/>
            <person name="Young S."/>
            <person name="Zeng Q."/>
            <person name="Gargeya S."/>
            <person name="Fitzgerald M."/>
            <person name="Haas B."/>
            <person name="Abouelleil A."/>
            <person name="Allen A.W."/>
            <person name="Alvarado L."/>
            <person name="Arachchi H.M."/>
            <person name="Berlin A.M."/>
            <person name="Chapman S.B."/>
            <person name="Gainer-Dewar J."/>
            <person name="Goldberg J."/>
            <person name="Griggs A."/>
            <person name="Gujja S."/>
            <person name="Hansen M."/>
            <person name="Howarth C."/>
            <person name="Imamovic A."/>
            <person name="Ireland A."/>
            <person name="Larimer J."/>
            <person name="McCowan C."/>
            <person name="Murphy C."/>
            <person name="Pearson M."/>
            <person name="Poon T.W."/>
            <person name="Priest M."/>
            <person name="Roberts A."/>
            <person name="Saif S."/>
            <person name="Shea T."/>
            <person name="Sisk P."/>
            <person name="Sykes S."/>
            <person name="Wortman J."/>
            <person name="Nusbaum C."/>
            <person name="Birren B."/>
        </authorList>
    </citation>
    <scope>NUCLEOTIDE SEQUENCE [LARGE SCALE GENOMIC DNA]</scope>
    <source>
        <strain evidence="10 11">ATCC 49903</strain>
    </source>
</reference>
<dbReference type="RefSeq" id="WP_016185706.1">
    <property type="nucleotide sequence ID" value="NZ_ASWO01000005.1"/>
</dbReference>
<dbReference type="GO" id="GO:0005886">
    <property type="term" value="C:plasma membrane"/>
    <property type="evidence" value="ECO:0007669"/>
    <property type="project" value="UniProtKB-SubCell"/>
</dbReference>
<keyword evidence="3" id="KW-0997">Cell inner membrane</keyword>
<dbReference type="PATRIC" id="fig|1140003.3.peg.1210"/>
<evidence type="ECO:0000256" key="2">
    <source>
        <dbReference type="ARBA" id="ARBA00022475"/>
    </source>
</evidence>
<gene>
    <name evidence="10" type="ORF">I573_01426</name>
</gene>
<evidence type="ECO:0000256" key="5">
    <source>
        <dbReference type="ARBA" id="ARBA00022989"/>
    </source>
</evidence>
<dbReference type="InterPro" id="IPR050539">
    <property type="entry name" value="ThrE_Dicarb/AminoAcid_Exp"/>
</dbReference>
<dbReference type="Pfam" id="PF12821">
    <property type="entry name" value="ThrE_2"/>
    <property type="match status" value="1"/>
</dbReference>
<sequence length="144" mass="15666">MILRAFFSFFVSSSTAVLNRVEKKYYILCGCCGMVTSFAYSVASIYFTAPMASLLSCVALTIVSQLLSHTVERPSLIFTVSGIMPIVPGSLLFKTCNAFAENNYTQTVSYGAQAILVGISIALGFFFNEAFAAILAQLRTHKKD</sequence>
<keyword evidence="4 8" id="KW-0812">Transmembrane</keyword>
<dbReference type="InterPro" id="IPR024528">
    <property type="entry name" value="ThrE_2"/>
</dbReference>
<evidence type="ECO:0000256" key="8">
    <source>
        <dbReference type="SAM" id="Phobius"/>
    </source>
</evidence>
<dbReference type="AlphaFoldDB" id="S0KQB7"/>
<keyword evidence="5 8" id="KW-1133">Transmembrane helix</keyword>
<accession>S0KQB7</accession>
<proteinExistence type="inferred from homology"/>
<comment type="subcellular location">
    <subcellularLocation>
        <location evidence="1">Cell membrane</location>
        <topology evidence="1">Multi-pass membrane protein</topology>
    </subcellularLocation>
</comment>
<name>S0KQB7_9ENTE</name>
<dbReference type="PANTHER" id="PTHR34390">
    <property type="entry name" value="UPF0442 PROTEIN YJJB-RELATED"/>
    <property type="match status" value="1"/>
</dbReference>
<dbReference type="EMBL" id="ASWO01000005">
    <property type="protein sequence ID" value="EOT83701.1"/>
    <property type="molecule type" value="Genomic_DNA"/>
</dbReference>
<evidence type="ECO:0000256" key="1">
    <source>
        <dbReference type="ARBA" id="ARBA00004651"/>
    </source>
</evidence>
<dbReference type="STRING" id="1140003.OMY_01254"/>
<organism evidence="10 11">
    <name type="scientific">Enterococcus sulfureus ATCC 49903</name>
    <dbReference type="NCBI Taxonomy" id="1140003"/>
    <lineage>
        <taxon>Bacteria</taxon>
        <taxon>Bacillati</taxon>
        <taxon>Bacillota</taxon>
        <taxon>Bacilli</taxon>
        <taxon>Lactobacillales</taxon>
        <taxon>Enterococcaceae</taxon>
        <taxon>Enterococcus</taxon>
    </lineage>
</organism>
<evidence type="ECO:0000313" key="10">
    <source>
        <dbReference type="EMBL" id="EOT83701.1"/>
    </source>
</evidence>
<dbReference type="PANTHER" id="PTHR34390:SF1">
    <property type="entry name" value="SUCCINATE TRANSPORTER SUBUNIT YJJB-RELATED"/>
    <property type="match status" value="1"/>
</dbReference>